<protein>
    <submittedName>
        <fullName evidence="2">Uncharacterized protein</fullName>
    </submittedName>
</protein>
<proteinExistence type="predicted"/>
<evidence type="ECO:0000256" key="1">
    <source>
        <dbReference type="SAM" id="Phobius"/>
    </source>
</evidence>
<dbReference type="AlphaFoldDB" id="A0A6G1GS64"/>
<keyword evidence="1" id="KW-0472">Membrane</keyword>
<keyword evidence="1" id="KW-0812">Transmembrane</keyword>
<reference evidence="2" key="1">
    <citation type="journal article" date="2020" name="Stud. Mycol.">
        <title>101 Dothideomycetes genomes: a test case for predicting lifestyles and emergence of pathogens.</title>
        <authorList>
            <person name="Haridas S."/>
            <person name="Albert R."/>
            <person name="Binder M."/>
            <person name="Bloem J."/>
            <person name="Labutti K."/>
            <person name="Salamov A."/>
            <person name="Andreopoulos B."/>
            <person name="Baker S."/>
            <person name="Barry K."/>
            <person name="Bills G."/>
            <person name="Bluhm B."/>
            <person name="Cannon C."/>
            <person name="Castanera R."/>
            <person name="Culley D."/>
            <person name="Daum C."/>
            <person name="Ezra D."/>
            <person name="Gonzalez J."/>
            <person name="Henrissat B."/>
            <person name="Kuo A."/>
            <person name="Liang C."/>
            <person name="Lipzen A."/>
            <person name="Lutzoni F."/>
            <person name="Magnuson J."/>
            <person name="Mondo S."/>
            <person name="Nolan M."/>
            <person name="Ohm R."/>
            <person name="Pangilinan J."/>
            <person name="Park H.-J."/>
            <person name="Ramirez L."/>
            <person name="Alfaro M."/>
            <person name="Sun H."/>
            <person name="Tritt A."/>
            <person name="Yoshinaga Y."/>
            <person name="Zwiers L.-H."/>
            <person name="Turgeon B."/>
            <person name="Goodwin S."/>
            <person name="Spatafora J."/>
            <person name="Crous P."/>
            <person name="Grigoriev I."/>
        </authorList>
    </citation>
    <scope>NUCLEOTIDE SEQUENCE</scope>
    <source>
        <strain evidence="2">CBS 113979</strain>
    </source>
</reference>
<name>A0A6G1GS64_9PEZI</name>
<gene>
    <name evidence="2" type="ORF">K402DRAFT_159329</name>
</gene>
<sequence>MSTRREARSGISGIAGWTVAPPRAPKGIPDSHQSIPGLLFLVHKSTSVVGANPLQARPAPHLACNCQSTPRYTKRAALVLVLLNPQTAGFVCLSFLAARRLLDSVLSSLSSPLSSSLTLSLFLFTSLSSPLRLSLPTSCHVAADLQPTCTPLCSYTRSCIARDRLAIVLEKASLCPTTYLTTAIFCNRKTDLLSPRSHQPATDSGVYYDQSCGHHLI</sequence>
<evidence type="ECO:0000313" key="2">
    <source>
        <dbReference type="EMBL" id="KAF1983652.1"/>
    </source>
</evidence>
<feature type="transmembrane region" description="Helical" evidence="1">
    <location>
        <begin position="77"/>
        <end position="98"/>
    </location>
</feature>
<dbReference type="Proteomes" id="UP000800041">
    <property type="component" value="Unassembled WGS sequence"/>
</dbReference>
<dbReference type="EMBL" id="ML977173">
    <property type="protein sequence ID" value="KAF1983652.1"/>
    <property type="molecule type" value="Genomic_DNA"/>
</dbReference>
<evidence type="ECO:0000313" key="3">
    <source>
        <dbReference type="Proteomes" id="UP000800041"/>
    </source>
</evidence>
<keyword evidence="3" id="KW-1185">Reference proteome</keyword>
<keyword evidence="1" id="KW-1133">Transmembrane helix</keyword>
<organism evidence="2 3">
    <name type="scientific">Aulographum hederae CBS 113979</name>
    <dbReference type="NCBI Taxonomy" id="1176131"/>
    <lineage>
        <taxon>Eukaryota</taxon>
        <taxon>Fungi</taxon>
        <taxon>Dikarya</taxon>
        <taxon>Ascomycota</taxon>
        <taxon>Pezizomycotina</taxon>
        <taxon>Dothideomycetes</taxon>
        <taxon>Pleosporomycetidae</taxon>
        <taxon>Aulographales</taxon>
        <taxon>Aulographaceae</taxon>
    </lineage>
</organism>
<accession>A0A6G1GS64</accession>